<sequence>MASAQPTALYRRTGRTSPRGCAGRFAILVAGVVSVLERQQLKGCTKVMFILPEDTPVGPVSVVGDFNHRNPTGHPLEPRGGGTRAATVVLPAHSAYSFRCLAASGRWFGDDHADSHDGTNGRIHT</sequence>
<keyword evidence="2" id="KW-1185">Reference proteome</keyword>
<protein>
    <submittedName>
        <fullName evidence="1">Uncharacterized protein</fullName>
    </submittedName>
</protein>
<evidence type="ECO:0000313" key="1">
    <source>
        <dbReference type="EMBL" id="GHI66211.1"/>
    </source>
</evidence>
<accession>A0ABQ3SDK8</accession>
<dbReference type="Proteomes" id="UP000613974">
    <property type="component" value="Unassembled WGS sequence"/>
</dbReference>
<organism evidence="1 2">
    <name type="scientific">Streptomyces nojiriensis</name>
    <dbReference type="NCBI Taxonomy" id="66374"/>
    <lineage>
        <taxon>Bacteria</taxon>
        <taxon>Bacillati</taxon>
        <taxon>Actinomycetota</taxon>
        <taxon>Actinomycetes</taxon>
        <taxon>Kitasatosporales</taxon>
        <taxon>Streptomycetaceae</taxon>
        <taxon>Streptomyces</taxon>
    </lineage>
</organism>
<reference evidence="2" key="1">
    <citation type="submission" date="2023-07" db="EMBL/GenBank/DDBJ databases">
        <title>Whole genome shotgun sequence of Streptomyces nojiriensis NBRC 13794.</title>
        <authorList>
            <person name="Komaki H."/>
            <person name="Tamura T."/>
        </authorList>
    </citation>
    <scope>NUCLEOTIDE SEQUENCE [LARGE SCALE GENOMIC DNA]</scope>
    <source>
        <strain evidence="2">NBRC 13794</strain>
    </source>
</reference>
<gene>
    <name evidence="1" type="ORF">Snoj_01290</name>
</gene>
<dbReference type="EMBL" id="BNEC01000002">
    <property type="protein sequence ID" value="GHI66211.1"/>
    <property type="molecule type" value="Genomic_DNA"/>
</dbReference>
<comment type="caution">
    <text evidence="1">The sequence shown here is derived from an EMBL/GenBank/DDBJ whole genome shotgun (WGS) entry which is preliminary data.</text>
</comment>
<name>A0ABQ3SDK8_9ACTN</name>
<dbReference type="InterPro" id="IPR014756">
    <property type="entry name" value="Ig_E-set"/>
</dbReference>
<dbReference type="Gene3D" id="2.60.40.10">
    <property type="entry name" value="Immunoglobulins"/>
    <property type="match status" value="1"/>
</dbReference>
<dbReference type="InterPro" id="IPR013783">
    <property type="entry name" value="Ig-like_fold"/>
</dbReference>
<proteinExistence type="predicted"/>
<evidence type="ECO:0000313" key="2">
    <source>
        <dbReference type="Proteomes" id="UP000613974"/>
    </source>
</evidence>
<dbReference type="SUPFAM" id="SSF81296">
    <property type="entry name" value="E set domains"/>
    <property type="match status" value="1"/>
</dbReference>